<sequence length="100" mass="10987">MKSQEWPGGCSWRLDSTYIVIEQSPDMLVKPHNRKRPGLNHLAFHAGDHDRVNALTAAAADHGWALMFANKHPHAGGPQTYAANLSNTDGYQVELTANNP</sequence>
<gene>
    <name evidence="1" type="ORF">CGZ92_01540</name>
</gene>
<comment type="caution">
    <text evidence="1">The sequence shown here is derived from an EMBL/GenBank/DDBJ whole genome shotgun (WGS) entry which is preliminary data.</text>
</comment>
<accession>A0A255EFV8</accession>
<organism evidence="1 2">
    <name type="scientific">Parenemella sanctibonifatiensis</name>
    <dbReference type="NCBI Taxonomy" id="2016505"/>
    <lineage>
        <taxon>Bacteria</taxon>
        <taxon>Bacillati</taxon>
        <taxon>Actinomycetota</taxon>
        <taxon>Actinomycetes</taxon>
        <taxon>Propionibacteriales</taxon>
        <taxon>Propionibacteriaceae</taxon>
        <taxon>Parenemella</taxon>
    </lineage>
</organism>
<dbReference type="Gene3D" id="3.10.180.10">
    <property type="entry name" value="2,3-Dihydroxybiphenyl 1,2-Dioxygenase, domain 1"/>
    <property type="match status" value="1"/>
</dbReference>
<reference evidence="1 2" key="1">
    <citation type="submission" date="2017-07" db="EMBL/GenBank/DDBJ databases">
        <title>Draft whole genome sequences of clinical Proprionibacteriaceae strains.</title>
        <authorList>
            <person name="Bernier A.-M."/>
            <person name="Bernard K."/>
            <person name="Domingo M.-C."/>
        </authorList>
    </citation>
    <scope>NUCLEOTIDE SEQUENCE [LARGE SCALE GENOMIC DNA]</scope>
    <source>
        <strain evidence="1 2">NML 160184</strain>
    </source>
</reference>
<evidence type="ECO:0000313" key="1">
    <source>
        <dbReference type="EMBL" id="OYN90150.1"/>
    </source>
</evidence>
<dbReference type="RefSeq" id="WP_094449639.1">
    <property type="nucleotide sequence ID" value="NZ_NMVI01000006.1"/>
</dbReference>
<dbReference type="EMBL" id="NMVI01000006">
    <property type="protein sequence ID" value="OYN90150.1"/>
    <property type="molecule type" value="Genomic_DNA"/>
</dbReference>
<dbReference type="InterPro" id="IPR029068">
    <property type="entry name" value="Glyas_Bleomycin-R_OHBP_Dase"/>
</dbReference>
<name>A0A255EFV8_9ACTN</name>
<dbReference type="SUPFAM" id="SSF54593">
    <property type="entry name" value="Glyoxalase/Bleomycin resistance protein/Dihydroxybiphenyl dioxygenase"/>
    <property type="match status" value="1"/>
</dbReference>
<proteinExistence type="predicted"/>
<protein>
    <submittedName>
        <fullName evidence="1">Glyoxalase</fullName>
    </submittedName>
</protein>
<dbReference type="Pfam" id="PF13669">
    <property type="entry name" value="Glyoxalase_4"/>
    <property type="match status" value="1"/>
</dbReference>
<dbReference type="AlphaFoldDB" id="A0A255EFV8"/>
<dbReference type="Proteomes" id="UP000216533">
    <property type="component" value="Unassembled WGS sequence"/>
</dbReference>
<evidence type="ECO:0000313" key="2">
    <source>
        <dbReference type="Proteomes" id="UP000216533"/>
    </source>
</evidence>